<dbReference type="Gene3D" id="1.25.10.10">
    <property type="entry name" value="Leucine-rich Repeat Variant"/>
    <property type="match status" value="1"/>
</dbReference>
<feature type="compositionally biased region" description="Low complexity" evidence="1">
    <location>
        <begin position="666"/>
        <end position="679"/>
    </location>
</feature>
<dbReference type="InterPro" id="IPR016024">
    <property type="entry name" value="ARM-type_fold"/>
</dbReference>
<dbReference type="GO" id="GO:0005524">
    <property type="term" value="F:ATP binding"/>
    <property type="evidence" value="ECO:0007669"/>
    <property type="project" value="InterPro"/>
</dbReference>
<name>A0A163JEK9_ABSGL</name>
<dbReference type="EMBL" id="LT552359">
    <property type="protein sequence ID" value="SAL98873.1"/>
    <property type="molecule type" value="Genomic_DNA"/>
</dbReference>
<gene>
    <name evidence="3" type="primary">ABSGL_04438.1 scaffold 5409</name>
</gene>
<dbReference type="Pfam" id="PF00069">
    <property type="entry name" value="Pkinase"/>
    <property type="match status" value="1"/>
</dbReference>
<evidence type="ECO:0000313" key="4">
    <source>
        <dbReference type="Proteomes" id="UP000078561"/>
    </source>
</evidence>
<protein>
    <recommendedName>
        <fullName evidence="2">Protein kinase domain-containing protein</fullName>
    </recommendedName>
</protein>
<feature type="region of interest" description="Disordered" evidence="1">
    <location>
        <begin position="588"/>
        <end position="619"/>
    </location>
</feature>
<dbReference type="SUPFAM" id="SSF48371">
    <property type="entry name" value="ARM repeat"/>
    <property type="match status" value="1"/>
</dbReference>
<dbReference type="Gene3D" id="1.10.443.20">
    <property type="entry name" value="Centromere DNA-binding protein complex CBF3 subunit, domain 2"/>
    <property type="match status" value="1"/>
</dbReference>
<dbReference type="Gene3D" id="1.10.510.10">
    <property type="entry name" value="Transferase(Phosphotransferase) domain 1"/>
    <property type="match status" value="1"/>
</dbReference>
<organism evidence="3">
    <name type="scientific">Absidia glauca</name>
    <name type="common">Pin mould</name>
    <dbReference type="NCBI Taxonomy" id="4829"/>
    <lineage>
        <taxon>Eukaryota</taxon>
        <taxon>Fungi</taxon>
        <taxon>Fungi incertae sedis</taxon>
        <taxon>Mucoromycota</taxon>
        <taxon>Mucoromycotina</taxon>
        <taxon>Mucoromycetes</taxon>
        <taxon>Mucorales</taxon>
        <taxon>Cunninghamellaceae</taxon>
        <taxon>Absidia</taxon>
    </lineage>
</organism>
<dbReference type="PANTHER" id="PTHR12984">
    <property type="entry name" value="SCY1-RELATED S/T PROTEIN KINASE-LIKE"/>
    <property type="match status" value="1"/>
</dbReference>
<dbReference type="PROSITE" id="PS50011">
    <property type="entry name" value="PROTEIN_KINASE_DOM"/>
    <property type="match status" value="1"/>
</dbReference>
<dbReference type="GO" id="GO:0004672">
    <property type="term" value="F:protein kinase activity"/>
    <property type="evidence" value="ECO:0007669"/>
    <property type="project" value="InterPro"/>
</dbReference>
<proteinExistence type="predicted"/>
<dbReference type="InterPro" id="IPR038279">
    <property type="entry name" value="Ndc10_dom2_sf"/>
</dbReference>
<evidence type="ECO:0000259" key="2">
    <source>
        <dbReference type="PROSITE" id="PS50011"/>
    </source>
</evidence>
<reference evidence="3" key="1">
    <citation type="submission" date="2016-04" db="EMBL/GenBank/DDBJ databases">
        <authorList>
            <person name="Evans L.H."/>
            <person name="Alamgir A."/>
            <person name="Owens N."/>
            <person name="Weber N.D."/>
            <person name="Virtaneva K."/>
            <person name="Barbian K."/>
            <person name="Babar A."/>
            <person name="Rosenke K."/>
        </authorList>
    </citation>
    <scope>NUCLEOTIDE SEQUENCE [LARGE SCALE GENOMIC DNA]</scope>
    <source>
        <strain evidence="3">CBS 101.48</strain>
    </source>
</reference>
<dbReference type="Proteomes" id="UP000078561">
    <property type="component" value="Unassembled WGS sequence"/>
</dbReference>
<dbReference type="InterPro" id="IPR011009">
    <property type="entry name" value="Kinase-like_dom_sf"/>
</dbReference>
<dbReference type="InParanoid" id="A0A163JEK9"/>
<feature type="compositionally biased region" description="Polar residues" evidence="1">
    <location>
        <begin position="680"/>
        <end position="694"/>
    </location>
</feature>
<dbReference type="CDD" id="cd14011">
    <property type="entry name" value="PK_SCY1_like"/>
    <property type="match status" value="1"/>
</dbReference>
<sequence length="883" mass="98903">MSSAFYSFINSLTNSITSRYDIKQQISTAGLWKIYDGVHKTTHNKVAIFVSFFSIFDKKSLDSTFKRERGASKGDTDKVNELLKKEASNLARLRHPSILQVVEPVSESRSSIAFATEPLTGNLSQLVKKAQSYSSHDDHSGYDLDELEIQKGLLQVAKALQFLNDAKVVHHNLNPEAIYVNAKGDWKIGGLGFGVFLNQGNIEAESYFEYNEYLPDQIQINLDYAAPEFVLNNEVTQANDMFSLGCLAYTIHNNGVSMMQTFNNLRTYEKKIQSLPSMDYRNIPPHLQDVIRRLLARHPSQRTTSLEFQNSKYFDNILVSTMKFLESFPEKTREEKSQFMKGLSRILPQFPDRVMKKKILPSLLEELKDHQLLPYTLPNIFFIGQQLSQKEFCDSILPSLKPVFSIRDPPQNMIVLLDKLDALQEKTPRELFRDDVMPLVYSALENPAVIVQEKALRIVPSLCESLDYSTVKNSLLPRVQSLFVQTTVLSVKVSTLICFHSMIKVVDKEKLVPLLKNIKTKEPAVMLATLAVYDEMGKHLDKEIVATELLPQLWRMSFGPLLNVDQFKKFMRTIRELTSRVEEAHTRHLQEVKSLEDQTRNAGGKNTTPDRLDSNGLTDQGDISFEALVNGSTTTVSNDAFGSFSANPATPSGTTTTASVMNDIWSSSNSNRSSPILSSTPANLLQPMSPSSMQPKRPLSSGWASSSSSTSSPTRQTFPTTTTTSYQQQTAKSLMPMSHTTSLFSSTPTLPPPPPSTSMANMSLQQQQHQTMGSPSGPNYAALRSMAPTSPKPPIQPQSNRPSPSLDKPRRQVQEWSYSSHGESIGRALSSAGIRSNKKTHINYGSSDRMMDIVGAIEDQIRRQCRWKSQHISPAFQEKGYAL</sequence>
<dbReference type="OMA" id="MAHKCIP"/>
<dbReference type="InterPro" id="IPR011989">
    <property type="entry name" value="ARM-like"/>
</dbReference>
<feature type="compositionally biased region" description="Low complexity" evidence="1">
    <location>
        <begin position="705"/>
        <end position="730"/>
    </location>
</feature>
<feature type="domain" description="Protein kinase" evidence="2">
    <location>
        <begin position="20"/>
        <end position="314"/>
    </location>
</feature>
<dbReference type="Gene3D" id="3.30.200.20">
    <property type="entry name" value="Phosphorylase Kinase, domain 1"/>
    <property type="match status" value="1"/>
</dbReference>
<dbReference type="OrthoDB" id="79687at2759"/>
<accession>A0A163JEK9</accession>
<dbReference type="SUPFAM" id="SSF56112">
    <property type="entry name" value="Protein kinase-like (PK-like)"/>
    <property type="match status" value="1"/>
</dbReference>
<dbReference type="STRING" id="4829.A0A163JEK9"/>
<dbReference type="AlphaFoldDB" id="A0A163JEK9"/>
<dbReference type="FunCoup" id="A0A163JEK9">
    <property type="interactions" value="805"/>
</dbReference>
<dbReference type="InterPro" id="IPR000719">
    <property type="entry name" value="Prot_kinase_dom"/>
</dbReference>
<evidence type="ECO:0000256" key="1">
    <source>
        <dbReference type="SAM" id="MobiDB-lite"/>
    </source>
</evidence>
<feature type="compositionally biased region" description="Polar residues" evidence="1">
    <location>
        <begin position="759"/>
        <end position="777"/>
    </location>
</feature>
<feature type="compositionally biased region" description="Basic and acidic residues" evidence="1">
    <location>
        <begin position="588"/>
        <end position="599"/>
    </location>
</feature>
<evidence type="ECO:0000313" key="3">
    <source>
        <dbReference type="EMBL" id="SAL98873.1"/>
    </source>
</evidence>
<keyword evidence="4" id="KW-1185">Reference proteome</keyword>
<dbReference type="GO" id="GO:0003677">
    <property type="term" value="F:DNA binding"/>
    <property type="evidence" value="ECO:0007669"/>
    <property type="project" value="InterPro"/>
</dbReference>
<dbReference type="InterPro" id="IPR051177">
    <property type="entry name" value="CIK-Related_Protein"/>
</dbReference>
<feature type="region of interest" description="Disordered" evidence="1">
    <location>
        <begin position="666"/>
        <end position="822"/>
    </location>
</feature>
<dbReference type="PANTHER" id="PTHR12984:SF6">
    <property type="entry name" value="SCY1-LIKE PROTEIN 2"/>
    <property type="match status" value="1"/>
</dbReference>